<dbReference type="Proteomes" id="UP000604046">
    <property type="component" value="Unassembled WGS sequence"/>
</dbReference>
<evidence type="ECO:0000313" key="2">
    <source>
        <dbReference type="EMBL" id="CAE7025802.1"/>
    </source>
</evidence>
<keyword evidence="3" id="KW-1185">Reference proteome</keyword>
<organism evidence="2 3">
    <name type="scientific">Symbiodinium natans</name>
    <dbReference type="NCBI Taxonomy" id="878477"/>
    <lineage>
        <taxon>Eukaryota</taxon>
        <taxon>Sar</taxon>
        <taxon>Alveolata</taxon>
        <taxon>Dinophyceae</taxon>
        <taxon>Suessiales</taxon>
        <taxon>Symbiodiniaceae</taxon>
        <taxon>Symbiodinium</taxon>
    </lineage>
</organism>
<proteinExistence type="predicted"/>
<gene>
    <name evidence="2" type="primary">TTLL3E</name>
    <name evidence="2" type="ORF">SNAT2548_LOCUS3201</name>
</gene>
<sequence length="108" mass="11767">MAKRMLELVLNGHLEPDGIAPDWVCIADESPEPGANHEERPVDLGQDGDARGRDLLADSLGRCALGLTVVGKALNLRAERRLSEALRQHAAQAAKLLQCWARRFASNC</sequence>
<evidence type="ECO:0000256" key="1">
    <source>
        <dbReference type="SAM" id="MobiDB-lite"/>
    </source>
</evidence>
<reference evidence="2" key="1">
    <citation type="submission" date="2021-02" db="EMBL/GenBank/DDBJ databases">
        <authorList>
            <person name="Dougan E. K."/>
            <person name="Rhodes N."/>
            <person name="Thang M."/>
            <person name="Chan C."/>
        </authorList>
    </citation>
    <scope>NUCLEOTIDE SEQUENCE</scope>
</reference>
<comment type="caution">
    <text evidence="2">The sequence shown here is derived from an EMBL/GenBank/DDBJ whole genome shotgun (WGS) entry which is preliminary data.</text>
</comment>
<feature type="region of interest" description="Disordered" evidence="1">
    <location>
        <begin position="29"/>
        <end position="48"/>
    </location>
</feature>
<dbReference type="AlphaFoldDB" id="A0A812I962"/>
<protein>
    <submittedName>
        <fullName evidence="2">TTLL3E protein</fullName>
    </submittedName>
</protein>
<evidence type="ECO:0000313" key="3">
    <source>
        <dbReference type="Proteomes" id="UP000604046"/>
    </source>
</evidence>
<feature type="compositionally biased region" description="Basic and acidic residues" evidence="1">
    <location>
        <begin position="35"/>
        <end position="48"/>
    </location>
</feature>
<dbReference type="EMBL" id="CAJNDS010000196">
    <property type="protein sequence ID" value="CAE7025802.1"/>
    <property type="molecule type" value="Genomic_DNA"/>
</dbReference>
<accession>A0A812I962</accession>
<name>A0A812I962_9DINO</name>